<protein>
    <submittedName>
        <fullName evidence="1">Uncharacterized protein</fullName>
    </submittedName>
</protein>
<comment type="caution">
    <text evidence="1">The sequence shown here is derived from an EMBL/GenBank/DDBJ whole genome shotgun (WGS) entry which is preliminary data.</text>
</comment>
<keyword evidence="2" id="KW-1185">Reference proteome</keyword>
<reference evidence="1 2" key="1">
    <citation type="submission" date="2007-03" db="EMBL/GenBank/DDBJ databases">
        <authorList>
            <person name="Stal L."/>
            <person name="Ferriera S."/>
            <person name="Johnson J."/>
            <person name="Kravitz S."/>
            <person name="Beeson K."/>
            <person name="Sutton G."/>
            <person name="Rogers Y.-H."/>
            <person name="Friedman R."/>
            <person name="Frazier M."/>
            <person name="Venter J.C."/>
        </authorList>
    </citation>
    <scope>NUCLEOTIDE SEQUENCE [LARGE SCALE GENOMIC DNA]</scope>
    <source>
        <strain evidence="1 2">CCY0110</strain>
    </source>
</reference>
<proteinExistence type="predicted"/>
<gene>
    <name evidence="1" type="ORF">CY0110_17582</name>
</gene>
<sequence>MLLMKRYLLLNLQYQAVIKVLLLLSEI</sequence>
<organism evidence="1 2">
    <name type="scientific">Crocosphaera chwakensis CCY0110</name>
    <dbReference type="NCBI Taxonomy" id="391612"/>
    <lineage>
        <taxon>Bacteria</taxon>
        <taxon>Bacillati</taxon>
        <taxon>Cyanobacteriota</taxon>
        <taxon>Cyanophyceae</taxon>
        <taxon>Oscillatoriophycideae</taxon>
        <taxon>Chroococcales</taxon>
        <taxon>Aphanothecaceae</taxon>
        <taxon>Crocosphaera</taxon>
        <taxon>Crocosphaera chwakensis</taxon>
    </lineage>
</organism>
<name>A3IIJ8_9CHRO</name>
<evidence type="ECO:0000313" key="1">
    <source>
        <dbReference type="EMBL" id="EAZ93630.1"/>
    </source>
</evidence>
<dbReference type="Proteomes" id="UP000003781">
    <property type="component" value="Unassembled WGS sequence"/>
</dbReference>
<dbReference type="EMBL" id="AAXW01000002">
    <property type="protein sequence ID" value="EAZ93630.1"/>
    <property type="molecule type" value="Genomic_DNA"/>
</dbReference>
<accession>A3IIJ8</accession>
<dbReference type="AlphaFoldDB" id="A3IIJ8"/>
<evidence type="ECO:0000313" key="2">
    <source>
        <dbReference type="Proteomes" id="UP000003781"/>
    </source>
</evidence>